<dbReference type="PROSITE" id="PS50053">
    <property type="entry name" value="UBIQUITIN_2"/>
    <property type="match status" value="1"/>
</dbReference>
<dbReference type="InterPro" id="IPR029071">
    <property type="entry name" value="Ubiquitin-like_domsf"/>
</dbReference>
<dbReference type="InterPro" id="IPR036872">
    <property type="entry name" value="CH_dom_sf"/>
</dbReference>
<dbReference type="Proteomes" id="UP001201812">
    <property type="component" value="Unassembled WGS sequence"/>
</dbReference>
<dbReference type="SUPFAM" id="SSF54236">
    <property type="entry name" value="Ubiquitin-like"/>
    <property type="match status" value="1"/>
</dbReference>
<sequence>MSAQKPRCNRPVPPCNDRKTVDAMYANRTEASAIANSHLLNWLKSYGEHCSIIYNVEFDRIISPTDFLSKLENGLLLVYYAESISPGICPNIDPTDFSTEQCEKRIKAFIAFAKERARLADGCVFNVEDVYDKYEDSYQAVFYTIYKLGVQTSEKFGRHGIDICKMSDDTYQFLQKKAQYASKQEQLKTKSAEGILREGVIQISVIGQTGHELTYYVLATDSITELQERIEIDTALSPANQSLLYNGRRLFDSDRIMDCGISNGDTIELYIRQVGC</sequence>
<dbReference type="InterPro" id="IPR001715">
    <property type="entry name" value="CH_dom"/>
</dbReference>
<accession>A0AAD4N5V2</accession>
<dbReference type="Pfam" id="PF00307">
    <property type="entry name" value="CH"/>
    <property type="match status" value="1"/>
</dbReference>
<dbReference type="AlphaFoldDB" id="A0AAD4N5V2"/>
<gene>
    <name evidence="2" type="ORF">DdX_06598</name>
</gene>
<dbReference type="CDD" id="cd17039">
    <property type="entry name" value="Ubl_ubiquitin_like"/>
    <property type="match status" value="1"/>
</dbReference>
<feature type="domain" description="Ubiquitin-like" evidence="1">
    <location>
        <begin position="201"/>
        <end position="276"/>
    </location>
</feature>
<keyword evidence="3" id="KW-1185">Reference proteome</keyword>
<dbReference type="EMBL" id="JAKKPZ010000008">
    <property type="protein sequence ID" value="KAI1718181.1"/>
    <property type="molecule type" value="Genomic_DNA"/>
</dbReference>
<organism evidence="2 3">
    <name type="scientific">Ditylenchus destructor</name>
    <dbReference type="NCBI Taxonomy" id="166010"/>
    <lineage>
        <taxon>Eukaryota</taxon>
        <taxon>Metazoa</taxon>
        <taxon>Ecdysozoa</taxon>
        <taxon>Nematoda</taxon>
        <taxon>Chromadorea</taxon>
        <taxon>Rhabditida</taxon>
        <taxon>Tylenchina</taxon>
        <taxon>Tylenchomorpha</taxon>
        <taxon>Sphaerularioidea</taxon>
        <taxon>Anguinidae</taxon>
        <taxon>Anguininae</taxon>
        <taxon>Ditylenchus</taxon>
    </lineage>
</organism>
<protein>
    <submittedName>
        <fullName evidence="2">Ubiquitin family domain-containing protein</fullName>
    </submittedName>
</protein>
<reference evidence="2" key="1">
    <citation type="submission" date="2022-01" db="EMBL/GenBank/DDBJ databases">
        <title>Genome Sequence Resource for Two Populations of Ditylenchus destructor, the Migratory Endoparasitic Phytonematode.</title>
        <authorList>
            <person name="Zhang H."/>
            <person name="Lin R."/>
            <person name="Xie B."/>
        </authorList>
    </citation>
    <scope>NUCLEOTIDE SEQUENCE</scope>
    <source>
        <strain evidence="2">BazhouSP</strain>
    </source>
</reference>
<dbReference type="Gene3D" id="3.10.20.90">
    <property type="entry name" value="Phosphatidylinositol 3-kinase Catalytic Subunit, Chain A, domain 1"/>
    <property type="match status" value="1"/>
</dbReference>
<evidence type="ECO:0000313" key="3">
    <source>
        <dbReference type="Proteomes" id="UP001201812"/>
    </source>
</evidence>
<dbReference type="CDD" id="cd00014">
    <property type="entry name" value="CH_SF"/>
    <property type="match status" value="1"/>
</dbReference>
<evidence type="ECO:0000313" key="2">
    <source>
        <dbReference type="EMBL" id="KAI1718181.1"/>
    </source>
</evidence>
<name>A0AAD4N5V2_9BILA</name>
<dbReference type="InterPro" id="IPR000626">
    <property type="entry name" value="Ubiquitin-like_dom"/>
</dbReference>
<evidence type="ECO:0000259" key="1">
    <source>
        <dbReference type="PROSITE" id="PS50053"/>
    </source>
</evidence>
<dbReference type="Gene3D" id="1.10.418.10">
    <property type="entry name" value="Calponin-like domain"/>
    <property type="match status" value="1"/>
</dbReference>
<comment type="caution">
    <text evidence="2">The sequence shown here is derived from an EMBL/GenBank/DDBJ whole genome shotgun (WGS) entry which is preliminary data.</text>
</comment>
<dbReference type="SUPFAM" id="SSF47576">
    <property type="entry name" value="Calponin-homology domain, CH-domain"/>
    <property type="match status" value="1"/>
</dbReference>
<dbReference type="SMART" id="SM00033">
    <property type="entry name" value="CH"/>
    <property type="match status" value="1"/>
</dbReference>
<dbReference type="SMART" id="SM00213">
    <property type="entry name" value="UBQ"/>
    <property type="match status" value="1"/>
</dbReference>
<proteinExistence type="predicted"/>
<dbReference type="Pfam" id="PF00240">
    <property type="entry name" value="ubiquitin"/>
    <property type="match status" value="1"/>
</dbReference>